<comment type="caution">
    <text evidence="1">The sequence shown here is derived from an EMBL/GenBank/DDBJ whole genome shotgun (WGS) entry which is preliminary data.</text>
</comment>
<dbReference type="Proteomes" id="UP000299102">
    <property type="component" value="Unassembled WGS sequence"/>
</dbReference>
<dbReference type="EMBL" id="BGZK01000343">
    <property type="protein sequence ID" value="GBP38071.1"/>
    <property type="molecule type" value="Genomic_DNA"/>
</dbReference>
<protein>
    <submittedName>
        <fullName evidence="1">Uncharacterized protein</fullName>
    </submittedName>
</protein>
<reference evidence="1 2" key="1">
    <citation type="journal article" date="2019" name="Commun. Biol.">
        <title>The bagworm genome reveals a unique fibroin gene that provides high tensile strength.</title>
        <authorList>
            <person name="Kono N."/>
            <person name="Nakamura H."/>
            <person name="Ohtoshi R."/>
            <person name="Tomita M."/>
            <person name="Numata K."/>
            <person name="Arakawa K."/>
        </authorList>
    </citation>
    <scope>NUCLEOTIDE SEQUENCE [LARGE SCALE GENOMIC DNA]</scope>
</reference>
<evidence type="ECO:0000313" key="2">
    <source>
        <dbReference type="Proteomes" id="UP000299102"/>
    </source>
</evidence>
<organism evidence="1 2">
    <name type="scientific">Eumeta variegata</name>
    <name type="common">Bagworm moth</name>
    <name type="synonym">Eumeta japonica</name>
    <dbReference type="NCBI Taxonomy" id="151549"/>
    <lineage>
        <taxon>Eukaryota</taxon>
        <taxon>Metazoa</taxon>
        <taxon>Ecdysozoa</taxon>
        <taxon>Arthropoda</taxon>
        <taxon>Hexapoda</taxon>
        <taxon>Insecta</taxon>
        <taxon>Pterygota</taxon>
        <taxon>Neoptera</taxon>
        <taxon>Endopterygota</taxon>
        <taxon>Lepidoptera</taxon>
        <taxon>Glossata</taxon>
        <taxon>Ditrysia</taxon>
        <taxon>Tineoidea</taxon>
        <taxon>Psychidae</taxon>
        <taxon>Oiketicinae</taxon>
        <taxon>Eumeta</taxon>
    </lineage>
</organism>
<evidence type="ECO:0000313" key="1">
    <source>
        <dbReference type="EMBL" id="GBP38071.1"/>
    </source>
</evidence>
<accession>A0A4C1VHV6</accession>
<sequence length="124" mass="14257">MPLGERQRVFRSDVRRSENRIIYVSLPRYFSRWRIIRVAFINKGARITQRAKGGAVVGISLRDRIRGKTTVIDVADRISKLKWYRTGHVIGRTDERRRRKISSGDYEPDVIALDDLALGGATIC</sequence>
<keyword evidence="2" id="KW-1185">Reference proteome</keyword>
<dbReference type="AlphaFoldDB" id="A0A4C1VHV6"/>
<name>A0A4C1VHV6_EUMVA</name>
<gene>
    <name evidence="1" type="ORF">EVAR_95198_1</name>
</gene>
<proteinExistence type="predicted"/>